<accession>A0A3P6RFN3</accession>
<dbReference type="OrthoDB" id="10578812at2759"/>
<protein>
    <submittedName>
        <fullName evidence="1">Uncharacterized protein</fullName>
    </submittedName>
</protein>
<reference evidence="1 2" key="1">
    <citation type="submission" date="2018-11" db="EMBL/GenBank/DDBJ databases">
        <authorList>
            <consortium name="Pathogen Informatics"/>
        </authorList>
    </citation>
    <scope>NUCLEOTIDE SEQUENCE [LARGE SCALE GENOMIC DNA]</scope>
</reference>
<keyword evidence="2" id="KW-1185">Reference proteome</keyword>
<organism evidence="1 2">
    <name type="scientific">Cylicostephanus goldi</name>
    <name type="common">Nematode worm</name>
    <dbReference type="NCBI Taxonomy" id="71465"/>
    <lineage>
        <taxon>Eukaryota</taxon>
        <taxon>Metazoa</taxon>
        <taxon>Ecdysozoa</taxon>
        <taxon>Nematoda</taxon>
        <taxon>Chromadorea</taxon>
        <taxon>Rhabditida</taxon>
        <taxon>Rhabditina</taxon>
        <taxon>Rhabditomorpha</taxon>
        <taxon>Strongyloidea</taxon>
        <taxon>Strongylidae</taxon>
        <taxon>Cylicostephanus</taxon>
    </lineage>
</organism>
<dbReference type="Proteomes" id="UP000271889">
    <property type="component" value="Unassembled WGS sequence"/>
</dbReference>
<sequence length="217" mass="25911">MIDRYLLSKKLRFKFEKRFHASRRSDILELKRKLENAQFDRLPMGIPIDDSVYIPAKSRVPLEVLQDEHKRWLMQESEDAYSRVVINGKPYSSKEYWRQSLHSRQDTVFIKGNEDGREMKAFASIVLFVYDRATKSLRVLLEEYEFSDPFQHLYEVIQHAEHPLQTVGIELMNTVREHNLFFYELKQSLTRIRPASFIQRSCTYMEYAGRKYASITD</sequence>
<dbReference type="AlphaFoldDB" id="A0A3P6RFN3"/>
<name>A0A3P6RFN3_CYLGO</name>
<proteinExistence type="predicted"/>
<gene>
    <name evidence="1" type="ORF">CGOC_LOCUS2412</name>
</gene>
<evidence type="ECO:0000313" key="1">
    <source>
        <dbReference type="EMBL" id="VDK52535.1"/>
    </source>
</evidence>
<dbReference type="EMBL" id="UYRV01005380">
    <property type="protein sequence ID" value="VDK52535.1"/>
    <property type="molecule type" value="Genomic_DNA"/>
</dbReference>
<evidence type="ECO:0000313" key="2">
    <source>
        <dbReference type="Proteomes" id="UP000271889"/>
    </source>
</evidence>